<evidence type="ECO:0000313" key="5">
    <source>
        <dbReference type="Proteomes" id="UP000265566"/>
    </source>
</evidence>
<dbReference type="EMBL" id="PSQE01000004">
    <property type="protein sequence ID" value="RHN62473.1"/>
    <property type="molecule type" value="Genomic_DNA"/>
</dbReference>
<reference evidence="5" key="1">
    <citation type="journal article" date="2018" name="Nat. Plants">
        <title>Whole-genome landscape of Medicago truncatula symbiotic genes.</title>
        <authorList>
            <person name="Pecrix Y."/>
            <person name="Staton S.E."/>
            <person name="Sallet E."/>
            <person name="Lelandais-Briere C."/>
            <person name="Moreau S."/>
            <person name="Carrere S."/>
            <person name="Blein T."/>
            <person name="Jardinaud M.F."/>
            <person name="Latrasse D."/>
            <person name="Zouine M."/>
            <person name="Zahm M."/>
            <person name="Kreplak J."/>
            <person name="Mayjonade B."/>
            <person name="Satge C."/>
            <person name="Perez M."/>
            <person name="Cauet S."/>
            <person name="Marande W."/>
            <person name="Chantry-Darmon C."/>
            <person name="Lopez-Roques C."/>
            <person name="Bouchez O."/>
            <person name="Berard A."/>
            <person name="Debelle F."/>
            <person name="Munos S."/>
            <person name="Bendahmane A."/>
            <person name="Berges H."/>
            <person name="Niebel A."/>
            <person name="Buitink J."/>
            <person name="Frugier F."/>
            <person name="Benhamed M."/>
            <person name="Crespi M."/>
            <person name="Gouzy J."/>
            <person name="Gamas P."/>
        </authorList>
    </citation>
    <scope>NUCLEOTIDE SEQUENCE [LARGE SCALE GENOMIC DNA]</scope>
    <source>
        <strain evidence="5">cv. Jemalong A17</strain>
    </source>
</reference>
<feature type="region of interest" description="Disordered" evidence="3">
    <location>
        <begin position="338"/>
        <end position="536"/>
    </location>
</feature>
<dbReference type="SUPFAM" id="SSF101447">
    <property type="entry name" value="Formin homology 2 domain (FH2 domain)"/>
    <property type="match status" value="1"/>
</dbReference>
<name>A0A396ICF8_MEDTR</name>
<feature type="coiled-coil region" evidence="2">
    <location>
        <begin position="553"/>
        <end position="580"/>
    </location>
</feature>
<evidence type="ECO:0000256" key="1">
    <source>
        <dbReference type="ARBA" id="ARBA00023054"/>
    </source>
</evidence>
<proteinExistence type="predicted"/>
<dbReference type="PANTHER" id="PTHR31342:SF16">
    <property type="entry name" value="TALIN_MIDDLE DOMAIN-CONTAINING PROTEIN"/>
    <property type="match status" value="1"/>
</dbReference>
<feature type="compositionally biased region" description="Polar residues" evidence="3">
    <location>
        <begin position="339"/>
        <end position="358"/>
    </location>
</feature>
<feature type="compositionally biased region" description="Low complexity" evidence="3">
    <location>
        <begin position="517"/>
        <end position="530"/>
    </location>
</feature>
<evidence type="ECO:0008006" key="6">
    <source>
        <dbReference type="Google" id="ProtNLM"/>
    </source>
</evidence>
<dbReference type="Proteomes" id="UP000265566">
    <property type="component" value="Chromosome 4"/>
</dbReference>
<dbReference type="Gramene" id="rna25053">
    <property type="protein sequence ID" value="RHN62473.1"/>
    <property type="gene ID" value="gene25053"/>
</dbReference>
<organism evidence="4 5">
    <name type="scientific">Medicago truncatula</name>
    <name type="common">Barrel medic</name>
    <name type="synonym">Medicago tribuloides</name>
    <dbReference type="NCBI Taxonomy" id="3880"/>
    <lineage>
        <taxon>Eukaryota</taxon>
        <taxon>Viridiplantae</taxon>
        <taxon>Streptophyta</taxon>
        <taxon>Embryophyta</taxon>
        <taxon>Tracheophyta</taxon>
        <taxon>Spermatophyta</taxon>
        <taxon>Magnoliopsida</taxon>
        <taxon>eudicotyledons</taxon>
        <taxon>Gunneridae</taxon>
        <taxon>Pentapetalae</taxon>
        <taxon>rosids</taxon>
        <taxon>fabids</taxon>
        <taxon>Fabales</taxon>
        <taxon>Fabaceae</taxon>
        <taxon>Papilionoideae</taxon>
        <taxon>50 kb inversion clade</taxon>
        <taxon>NPAAA clade</taxon>
        <taxon>Hologalegina</taxon>
        <taxon>IRL clade</taxon>
        <taxon>Trifolieae</taxon>
        <taxon>Medicago</taxon>
    </lineage>
</organism>
<comment type="caution">
    <text evidence="4">The sequence shown here is derived from an EMBL/GenBank/DDBJ whole genome shotgun (WGS) entry which is preliminary data.</text>
</comment>
<dbReference type="OrthoDB" id="2020598at2759"/>
<feature type="compositionally biased region" description="Pro residues" evidence="3">
    <location>
        <begin position="445"/>
        <end position="479"/>
    </location>
</feature>
<dbReference type="InterPro" id="IPR040265">
    <property type="entry name" value="CHUP1/IPGA1-like"/>
</dbReference>
<feature type="compositionally biased region" description="Basic residues" evidence="3">
    <location>
        <begin position="485"/>
        <end position="495"/>
    </location>
</feature>
<evidence type="ECO:0000313" key="4">
    <source>
        <dbReference type="EMBL" id="RHN62473.1"/>
    </source>
</evidence>
<keyword evidence="1 2" id="KW-0175">Coiled coil</keyword>
<protein>
    <recommendedName>
        <fullName evidence="6">Hydroxyproline-rich glycoprotein family protein</fullName>
    </recommendedName>
</protein>
<sequence>MAAVGFCGLKPLLFRRKASILEGLKVIKGSSTPKKSCTPKKSSKAQSKENGESMELSFVGADQLILMVEIHMKIMAFRDIMDLAPCNSSASLREIVMRTLNDLQRLYPEIITKTQVSKIEDKSIDQAVAYFCEALKSLGESWMMDNDCMDKLDIAFPTCKDDNNMRQLGETLLVTLDYLMKLASERFDIEEDEQKKEFSPKSSSFGKFVARTSSFSDSSCSSPLTPRSVLPEFMKHSSRSSESPRSSCASPRLWSLRVQAVGKLNPVEVKRLSFNMSPTHIVKIDEEPITEMEVDDNKPVKDTSEDLVCDLDTNEDDHHQKMVKHDQVMEEVELPLSPKQFQPNSPKPTQTPSHLQQASMSISSSSPPPPPPLPAPFMMPKKVQILPPSAPPPPPPPPPMLQPNVAVPPPSTPPPPPPPPAAVRIPPPPPPPMSLSSGSATMTAAPPPPPPPMKGGSVPAPPPPIPGGKGGAPPPPPPGGAGRTLRPKSTTKLKRSTQLGNLYRTLKGKVEGPSLTGKSAAAGKKSAIGGASNGGKQGMADALAEMTKRSSYFIQIEEDVQKYTKQIIELRSRITNFKTKDMTELSKFHKDVESILENLTDESQVLSRFEGFPTKKLEAIRMAASLYNKLDSILTELQNWKVVAPMGQLLDKVERYFSKIKTDLDALERTKDDESKKFKSHNIEFNFHILIKIKEAMVDVSSNCMELVLKEKREDSKIDGPKKECAKMLWRAFQFTFRVYTFAGGLDDRADTLTRELATEIQNEPNHP</sequence>
<accession>A0A396ICF8</accession>
<feature type="compositionally biased region" description="Pro residues" evidence="3">
    <location>
        <begin position="366"/>
        <end position="377"/>
    </location>
</feature>
<evidence type="ECO:0000256" key="2">
    <source>
        <dbReference type="SAM" id="Coils"/>
    </source>
</evidence>
<dbReference type="AlphaFoldDB" id="A0A396ICF8"/>
<evidence type="ECO:0000256" key="3">
    <source>
        <dbReference type="SAM" id="MobiDB-lite"/>
    </source>
</evidence>
<feature type="compositionally biased region" description="Pro residues" evidence="3">
    <location>
        <begin position="388"/>
        <end position="433"/>
    </location>
</feature>
<gene>
    <name evidence="4" type="ORF">MtrunA17_Chr4g0047791</name>
</gene>
<dbReference type="PANTHER" id="PTHR31342">
    <property type="entry name" value="PROTEIN CHUP1, CHLOROPLASTIC"/>
    <property type="match status" value="1"/>
</dbReference>